<keyword evidence="5" id="KW-0735">Signal-anchor</keyword>
<reference evidence="10 11" key="1">
    <citation type="journal article" date="2017" name="Gigascience">
        <title>Genome sequence of the small brown planthopper, Laodelphax striatellus.</title>
        <authorList>
            <person name="Zhu J."/>
            <person name="Jiang F."/>
            <person name="Wang X."/>
            <person name="Yang P."/>
            <person name="Bao Y."/>
            <person name="Zhao W."/>
            <person name="Wang W."/>
            <person name="Lu H."/>
            <person name="Wang Q."/>
            <person name="Cui N."/>
            <person name="Li J."/>
            <person name="Chen X."/>
            <person name="Luo L."/>
            <person name="Yu J."/>
            <person name="Kang L."/>
            <person name="Cui F."/>
        </authorList>
    </citation>
    <scope>NUCLEOTIDE SEQUENCE [LARGE SCALE GENOMIC DNA]</scope>
    <source>
        <strain evidence="10">Lst14</strain>
    </source>
</reference>
<keyword evidence="11" id="KW-1185">Reference proteome</keyword>
<accession>A0A482XRZ3</accession>
<name>A0A482XRZ3_LAOST</name>
<sequence length="353" mass="40414">MSQAYNSFKKEVEFIKRLGREWNLDNDEIDGVLSDAVNCLENERTQKRSSTNCWKSLLTWRCIILIISVVAALSSALIYRKTLQNVVERNVQEMIYPGMKVFRKIMLPLIKAFPSLTAWYDETCLVGNPYFQVSDMDCWPCSSTRSVLNLTGSDLISEEYHSGIPFIFKEGHMRTVKLKDLKEVYANHKGTFDEHASRVDSSNGVDRWSTANQLFSDSSPDINPTEKRNSNIKWRLNRLEPIRLVRSLFGSPKNNPQYTAGTAPEKYILIDEPLGPPYPLPQTEGTTVFVVQGSGSRLLVLDPAPECSNQCQRVSVLLQPQHILWYNWWYWRGSSFPVLGNNEMSITYVGSYF</sequence>
<dbReference type="Proteomes" id="UP000291343">
    <property type="component" value="Unassembled WGS sequence"/>
</dbReference>
<comment type="caution">
    <text evidence="10">The sequence shown here is derived from an EMBL/GenBank/DDBJ whole genome shotgun (WGS) entry which is preliminary data.</text>
</comment>
<dbReference type="FunCoup" id="A0A482XRZ3">
    <property type="interactions" value="4"/>
</dbReference>
<evidence type="ECO:0000256" key="4">
    <source>
        <dbReference type="ARBA" id="ARBA00022692"/>
    </source>
</evidence>
<keyword evidence="6 9" id="KW-1133">Transmembrane helix</keyword>
<dbReference type="GO" id="GO:0000139">
    <property type="term" value="C:Golgi membrane"/>
    <property type="evidence" value="ECO:0007669"/>
    <property type="project" value="UniProtKB-SubCell"/>
</dbReference>
<dbReference type="PANTHER" id="PTHR35259:SF1">
    <property type="entry name" value="BOMBESIN RECEPTOR-ACTIVATED PROTEIN C6ORF89"/>
    <property type="match status" value="1"/>
</dbReference>
<evidence type="ECO:0000313" key="11">
    <source>
        <dbReference type="Proteomes" id="UP000291343"/>
    </source>
</evidence>
<comment type="subcellular location">
    <subcellularLocation>
        <location evidence="2">Cytoplasm</location>
    </subcellularLocation>
    <subcellularLocation>
        <location evidence="1">Golgi apparatus membrane</location>
        <topology evidence="1">Single-pass type II membrane protein</topology>
    </subcellularLocation>
</comment>
<evidence type="ECO:0000256" key="8">
    <source>
        <dbReference type="ARBA" id="ARBA00023136"/>
    </source>
</evidence>
<dbReference type="OrthoDB" id="10036464at2759"/>
<evidence type="ECO:0000256" key="7">
    <source>
        <dbReference type="ARBA" id="ARBA00023034"/>
    </source>
</evidence>
<keyword evidence="8 9" id="KW-0472">Membrane</keyword>
<evidence type="ECO:0000256" key="2">
    <source>
        <dbReference type="ARBA" id="ARBA00004496"/>
    </source>
</evidence>
<dbReference type="PANTHER" id="PTHR35259">
    <property type="entry name" value="BOMBESIN RECEPTOR-ACTIVATED PROTEIN C6ORF89"/>
    <property type="match status" value="1"/>
</dbReference>
<evidence type="ECO:0000313" key="10">
    <source>
        <dbReference type="EMBL" id="RZF48752.1"/>
    </source>
</evidence>
<dbReference type="InParanoid" id="A0A482XRZ3"/>
<dbReference type="EMBL" id="QKKF02001039">
    <property type="protein sequence ID" value="RZF48752.1"/>
    <property type="molecule type" value="Genomic_DNA"/>
</dbReference>
<keyword evidence="3" id="KW-0963">Cytoplasm</keyword>
<dbReference type="AlphaFoldDB" id="A0A482XRZ3"/>
<protein>
    <submittedName>
        <fullName evidence="10">Uncharacterized protein</fullName>
    </submittedName>
</protein>
<evidence type="ECO:0000256" key="1">
    <source>
        <dbReference type="ARBA" id="ARBA00004323"/>
    </source>
</evidence>
<gene>
    <name evidence="10" type="ORF">LSTR_LSTR013836</name>
</gene>
<evidence type="ECO:0000256" key="6">
    <source>
        <dbReference type="ARBA" id="ARBA00022989"/>
    </source>
</evidence>
<proteinExistence type="predicted"/>
<feature type="transmembrane region" description="Helical" evidence="9">
    <location>
        <begin position="58"/>
        <end position="79"/>
    </location>
</feature>
<evidence type="ECO:0000256" key="3">
    <source>
        <dbReference type="ARBA" id="ARBA00022490"/>
    </source>
</evidence>
<organism evidence="10 11">
    <name type="scientific">Laodelphax striatellus</name>
    <name type="common">Small brown planthopper</name>
    <name type="synonym">Delphax striatella</name>
    <dbReference type="NCBI Taxonomy" id="195883"/>
    <lineage>
        <taxon>Eukaryota</taxon>
        <taxon>Metazoa</taxon>
        <taxon>Ecdysozoa</taxon>
        <taxon>Arthropoda</taxon>
        <taxon>Hexapoda</taxon>
        <taxon>Insecta</taxon>
        <taxon>Pterygota</taxon>
        <taxon>Neoptera</taxon>
        <taxon>Paraneoptera</taxon>
        <taxon>Hemiptera</taxon>
        <taxon>Auchenorrhyncha</taxon>
        <taxon>Fulgoroidea</taxon>
        <taxon>Delphacidae</taxon>
        <taxon>Criomorphinae</taxon>
        <taxon>Laodelphax</taxon>
    </lineage>
</organism>
<evidence type="ECO:0000256" key="5">
    <source>
        <dbReference type="ARBA" id="ARBA00022968"/>
    </source>
</evidence>
<dbReference type="InterPro" id="IPR038757">
    <property type="entry name" value="BRAP"/>
</dbReference>
<keyword evidence="7" id="KW-0333">Golgi apparatus</keyword>
<keyword evidence="4 9" id="KW-0812">Transmembrane</keyword>
<evidence type="ECO:0000256" key="9">
    <source>
        <dbReference type="SAM" id="Phobius"/>
    </source>
</evidence>